<dbReference type="Gene3D" id="3.40.50.2000">
    <property type="entry name" value="Glycogen Phosphorylase B"/>
    <property type="match status" value="2"/>
</dbReference>
<evidence type="ECO:0000313" key="3">
    <source>
        <dbReference type="EMBL" id="GAA2045448.1"/>
    </source>
</evidence>
<protein>
    <submittedName>
        <fullName evidence="3">Glycosyltransferase</fullName>
    </submittedName>
</protein>
<proteinExistence type="predicted"/>
<keyword evidence="4" id="KW-1185">Reference proteome</keyword>
<dbReference type="Pfam" id="PF06722">
    <property type="entry name" value="EryCIII-like_C"/>
    <property type="match status" value="1"/>
</dbReference>
<evidence type="ECO:0000259" key="2">
    <source>
        <dbReference type="Pfam" id="PF06722"/>
    </source>
</evidence>
<dbReference type="SUPFAM" id="SSF53756">
    <property type="entry name" value="UDP-Glycosyltransferase/glycogen phosphorylase"/>
    <property type="match status" value="1"/>
</dbReference>
<evidence type="ECO:0000256" key="1">
    <source>
        <dbReference type="SAM" id="MobiDB-lite"/>
    </source>
</evidence>
<organism evidence="3 4">
    <name type="scientific">Agromyces tropicus</name>
    <dbReference type="NCBI Taxonomy" id="555371"/>
    <lineage>
        <taxon>Bacteria</taxon>
        <taxon>Bacillati</taxon>
        <taxon>Actinomycetota</taxon>
        <taxon>Actinomycetes</taxon>
        <taxon>Micrococcales</taxon>
        <taxon>Microbacteriaceae</taxon>
        <taxon>Agromyces</taxon>
    </lineage>
</organism>
<gene>
    <name evidence="3" type="ORF">GCM10009819_36070</name>
</gene>
<dbReference type="CDD" id="cd03784">
    <property type="entry name" value="GT1_Gtf-like"/>
    <property type="match status" value="1"/>
</dbReference>
<feature type="region of interest" description="Disordered" evidence="1">
    <location>
        <begin position="235"/>
        <end position="271"/>
    </location>
</feature>
<name>A0ABN2UZC2_9MICO</name>
<dbReference type="RefSeq" id="WP_344378261.1">
    <property type="nucleotide sequence ID" value="NZ_BAAAPW010000007.1"/>
</dbReference>
<dbReference type="InterPro" id="IPR002213">
    <property type="entry name" value="UDP_glucos_trans"/>
</dbReference>
<dbReference type="InterPro" id="IPR010610">
    <property type="entry name" value="EryCIII-like_C"/>
</dbReference>
<feature type="domain" description="Erythromycin biosynthesis protein CIII-like C-terminal" evidence="2">
    <location>
        <begin position="334"/>
        <end position="392"/>
    </location>
</feature>
<sequence>MSGHIALVAPPFAGHLHPVLGIGVELARRGIPVRVLSTAGALPRIRAAGLPGEVLASVDDARVQVVADPVERVGRDPVRLHRQFRATLGILRDLSGDLDAHLAPDPPAIVVADFTLPVAGAVAARHGARWFTAMPSPAAIGSTDGTPSYCGGLLPPRGAVGRARDAVARAGVRTFKRSVFALNARPLRELGFTGAFRPDGTEQAYSPDTVLALGLAELELPRTWPASVRFTGPVRYSPPGRPGAWGDADGVVGDDRRAGDPSASADRPGPARPRVLVAFGTHLAPEKARLVDVLARVAALLPDVDLDLTLGGTTLPGGAGSGSAPGPSSAPRSGLPGRLRVLAYVDYDRLDRYAAIVHHGGTGIAQAALAAGRPAVVVPVDYDQPDVAARLVHHDLAERLDARVLRTGPHGAERLAAAVRRALAPSVARVAALERFRAACARDDGAVRSADLIESALTTTRPSGRARGARA</sequence>
<dbReference type="PANTHER" id="PTHR48050:SF13">
    <property type="entry name" value="STEROL 3-BETA-GLUCOSYLTRANSFERASE UGT80A2"/>
    <property type="match status" value="1"/>
</dbReference>
<dbReference type="InterPro" id="IPR050426">
    <property type="entry name" value="Glycosyltransferase_28"/>
</dbReference>
<accession>A0ABN2UZC2</accession>
<dbReference type="PANTHER" id="PTHR48050">
    <property type="entry name" value="STEROL 3-BETA-GLUCOSYLTRANSFERASE"/>
    <property type="match status" value="1"/>
</dbReference>
<evidence type="ECO:0000313" key="4">
    <source>
        <dbReference type="Proteomes" id="UP001501196"/>
    </source>
</evidence>
<dbReference type="Proteomes" id="UP001501196">
    <property type="component" value="Unassembled WGS sequence"/>
</dbReference>
<dbReference type="EMBL" id="BAAAPW010000007">
    <property type="protein sequence ID" value="GAA2045448.1"/>
    <property type="molecule type" value="Genomic_DNA"/>
</dbReference>
<comment type="caution">
    <text evidence="3">The sequence shown here is derived from an EMBL/GenBank/DDBJ whole genome shotgun (WGS) entry which is preliminary data.</text>
</comment>
<reference evidence="3 4" key="1">
    <citation type="journal article" date="2019" name="Int. J. Syst. Evol. Microbiol.">
        <title>The Global Catalogue of Microorganisms (GCM) 10K type strain sequencing project: providing services to taxonomists for standard genome sequencing and annotation.</title>
        <authorList>
            <consortium name="The Broad Institute Genomics Platform"/>
            <consortium name="The Broad Institute Genome Sequencing Center for Infectious Disease"/>
            <person name="Wu L."/>
            <person name="Ma J."/>
        </authorList>
    </citation>
    <scope>NUCLEOTIDE SEQUENCE [LARGE SCALE GENOMIC DNA]</scope>
    <source>
        <strain evidence="3 4">JCM 15672</strain>
    </source>
</reference>